<dbReference type="Gene3D" id="3.40.720.10">
    <property type="entry name" value="Alkaline Phosphatase, subunit A"/>
    <property type="match status" value="1"/>
</dbReference>
<dbReference type="InterPro" id="IPR017850">
    <property type="entry name" value="Alkaline_phosphatase_core_sf"/>
</dbReference>
<reference evidence="5" key="1">
    <citation type="journal article" date="2022" name="Cell">
        <title>Design, construction, and in vivo augmentation of a complex gut microbiome.</title>
        <authorList>
            <person name="Cheng A.G."/>
            <person name="Ho P.Y."/>
            <person name="Aranda-Diaz A."/>
            <person name="Jain S."/>
            <person name="Yu F.B."/>
            <person name="Meng X."/>
            <person name="Wang M."/>
            <person name="Iakiviak M."/>
            <person name="Nagashima K."/>
            <person name="Zhao A."/>
            <person name="Murugkar P."/>
            <person name="Patil A."/>
            <person name="Atabakhsh K."/>
            <person name="Weakley A."/>
            <person name="Yan J."/>
            <person name="Brumbaugh A.R."/>
            <person name="Higginbottom S."/>
            <person name="Dimas A."/>
            <person name="Shiver A.L."/>
            <person name="Deutschbauer A."/>
            <person name="Neff N."/>
            <person name="Sonnenburg J.L."/>
            <person name="Huang K.C."/>
            <person name="Fischbach M.A."/>
        </authorList>
    </citation>
    <scope>NUCLEOTIDE SEQUENCE</scope>
    <source>
        <strain evidence="5">DSM 19829</strain>
    </source>
</reference>
<proteinExistence type="inferred from homology"/>
<organism evidence="5 6">
    <name type="scientific">Ruminococcus gauvreauii</name>
    <dbReference type="NCBI Taxonomy" id="438033"/>
    <lineage>
        <taxon>Bacteria</taxon>
        <taxon>Bacillati</taxon>
        <taxon>Bacillota</taxon>
        <taxon>Clostridia</taxon>
        <taxon>Eubacteriales</taxon>
        <taxon>Oscillospiraceae</taxon>
        <taxon>Ruminococcus</taxon>
    </lineage>
</organism>
<dbReference type="Pfam" id="PF00884">
    <property type="entry name" value="Sulfatase"/>
    <property type="match status" value="1"/>
</dbReference>
<dbReference type="PANTHER" id="PTHR45953">
    <property type="entry name" value="IDURONATE 2-SULFATASE"/>
    <property type="match status" value="1"/>
</dbReference>
<accession>A0ABY5VK44</accession>
<dbReference type="PROSITE" id="PS00149">
    <property type="entry name" value="SULFATASE_2"/>
    <property type="match status" value="1"/>
</dbReference>
<feature type="domain" description="Sulfatase N-terminal" evidence="4">
    <location>
        <begin position="7"/>
        <end position="366"/>
    </location>
</feature>
<dbReference type="InterPro" id="IPR000917">
    <property type="entry name" value="Sulfatase_N"/>
</dbReference>
<dbReference type="Proteomes" id="UP001060164">
    <property type="component" value="Chromosome"/>
</dbReference>
<sequence>MKHAEKKNVIVFMTDQQAGDTLLSDHPVKTPNIDRFRKWSVQFPQAYCPAPHCCPSRATFFTGLYPAEHGVWNNVETSMAISRGLYDGVRVLPEVLRENGYRTIFSGKWHVCSYDGPENRGFDKVLTEYISNYGRGSRDHVPRYTEWTAEYGDPDQIDGCDETWEPGRIIRPGYPTYHTYGVDENPFGDTDTVELAVQELKTYEGDEPFFLYIGTVGPHDPYTPPQEFLDLYDPQDIELPPSFSDDMLDKPAIYRRSRELFSLTSDEQKENLRRYYAFCSYEDYLFGKVLDAVEEKGLRENTVILYLSDHGDYMGAHGLWAKGLPCFREAYNICAMIGGAGVTETGIKTPLVSLADMMPTILQLCGADCNLSFTGRSLEPFLTGSQNPDDWRTEMFTQTNGNEMYGVQRAVWNDRWKYVFNGFDYDELYDLTEDPLEMKNVISEPQNARIVKEMCTKMWEFASQHQDVCTCPYIFLRFAPYGPGIIHKKGKEK</sequence>
<dbReference type="SUPFAM" id="SSF53649">
    <property type="entry name" value="Alkaline phosphatase-like"/>
    <property type="match status" value="1"/>
</dbReference>
<dbReference type="InterPro" id="IPR024607">
    <property type="entry name" value="Sulfatase_CS"/>
</dbReference>
<evidence type="ECO:0000313" key="6">
    <source>
        <dbReference type="Proteomes" id="UP001060164"/>
    </source>
</evidence>
<dbReference type="PANTHER" id="PTHR45953:SF1">
    <property type="entry name" value="IDURONATE 2-SULFATASE"/>
    <property type="match status" value="1"/>
</dbReference>
<evidence type="ECO:0000256" key="1">
    <source>
        <dbReference type="ARBA" id="ARBA00008779"/>
    </source>
</evidence>
<keyword evidence="2" id="KW-0479">Metal-binding</keyword>
<dbReference type="RefSeq" id="WP_028530058.1">
    <property type="nucleotide sequence ID" value="NZ_CABLBR010000041.1"/>
</dbReference>
<dbReference type="EMBL" id="CP102290">
    <property type="protein sequence ID" value="UWP60974.1"/>
    <property type="molecule type" value="Genomic_DNA"/>
</dbReference>
<evidence type="ECO:0000259" key="4">
    <source>
        <dbReference type="Pfam" id="PF00884"/>
    </source>
</evidence>
<dbReference type="CDD" id="cd16033">
    <property type="entry name" value="sulfatase_like"/>
    <property type="match status" value="1"/>
</dbReference>
<protein>
    <submittedName>
        <fullName evidence="5">Sulfatase-like hydrolase/transferase</fullName>
    </submittedName>
</protein>
<name>A0ABY5VK44_9FIRM</name>
<gene>
    <name evidence="5" type="ORF">NQ502_08080</name>
</gene>
<keyword evidence="6" id="KW-1185">Reference proteome</keyword>
<evidence type="ECO:0000256" key="3">
    <source>
        <dbReference type="ARBA" id="ARBA00022801"/>
    </source>
</evidence>
<keyword evidence="3" id="KW-0378">Hydrolase</keyword>
<evidence type="ECO:0000313" key="5">
    <source>
        <dbReference type="EMBL" id="UWP60974.1"/>
    </source>
</evidence>
<comment type="similarity">
    <text evidence="1">Belongs to the sulfatase family.</text>
</comment>
<evidence type="ECO:0000256" key="2">
    <source>
        <dbReference type="ARBA" id="ARBA00022723"/>
    </source>
</evidence>